<dbReference type="Pfam" id="PF05699">
    <property type="entry name" value="Dimer_Tnp_hAT"/>
    <property type="match status" value="1"/>
</dbReference>
<sequence length="79" mass="8765">MSWGVLFSAEEELSNIDLVLSLPPTSVSCETSFSHMKLVKTSCRLSMTQATLHNLMTVKLCSPTIKDLNPEPAVEKWLV</sequence>
<dbReference type="PANTHER" id="PTHR46880">
    <property type="entry name" value="RAS-ASSOCIATING DOMAIN-CONTAINING PROTEIN"/>
    <property type="match status" value="1"/>
</dbReference>
<comment type="caution">
    <text evidence="2">The sequence shown here is derived from an EMBL/GenBank/DDBJ whole genome shotgun (WGS) entry which is preliminary data.</text>
</comment>
<dbReference type="EMBL" id="JAIWYP010000001">
    <property type="protein sequence ID" value="KAH3891352.1"/>
    <property type="molecule type" value="Genomic_DNA"/>
</dbReference>
<accession>A0A9D4N7S4</accession>
<dbReference type="AlphaFoldDB" id="A0A9D4N7S4"/>
<dbReference type="PANTHER" id="PTHR46880:SF5">
    <property type="entry name" value="DUF4371 DOMAIN-CONTAINING PROTEIN"/>
    <property type="match status" value="1"/>
</dbReference>
<reference evidence="2" key="2">
    <citation type="submission" date="2020-11" db="EMBL/GenBank/DDBJ databases">
        <authorList>
            <person name="McCartney M.A."/>
            <person name="Auch B."/>
            <person name="Kono T."/>
            <person name="Mallez S."/>
            <person name="Becker A."/>
            <person name="Gohl D.M."/>
            <person name="Silverstein K.A.T."/>
            <person name="Koren S."/>
            <person name="Bechman K.B."/>
            <person name="Herman A."/>
            <person name="Abrahante J.E."/>
            <person name="Garbe J."/>
        </authorList>
    </citation>
    <scope>NUCLEOTIDE SEQUENCE</scope>
    <source>
        <strain evidence="2">Duluth1</strain>
        <tissue evidence="2">Whole animal</tissue>
    </source>
</reference>
<evidence type="ECO:0000313" key="2">
    <source>
        <dbReference type="EMBL" id="KAH3891352.1"/>
    </source>
</evidence>
<evidence type="ECO:0000313" key="3">
    <source>
        <dbReference type="Proteomes" id="UP000828390"/>
    </source>
</evidence>
<proteinExistence type="predicted"/>
<dbReference type="Proteomes" id="UP000828390">
    <property type="component" value="Unassembled WGS sequence"/>
</dbReference>
<protein>
    <recommendedName>
        <fullName evidence="1">HAT C-terminal dimerisation domain-containing protein</fullName>
    </recommendedName>
</protein>
<reference evidence="2" key="1">
    <citation type="journal article" date="2019" name="bioRxiv">
        <title>The Genome of the Zebra Mussel, Dreissena polymorpha: A Resource for Invasive Species Research.</title>
        <authorList>
            <person name="McCartney M.A."/>
            <person name="Auch B."/>
            <person name="Kono T."/>
            <person name="Mallez S."/>
            <person name="Zhang Y."/>
            <person name="Obille A."/>
            <person name="Becker A."/>
            <person name="Abrahante J.E."/>
            <person name="Garbe J."/>
            <person name="Badalamenti J.P."/>
            <person name="Herman A."/>
            <person name="Mangelson H."/>
            <person name="Liachko I."/>
            <person name="Sullivan S."/>
            <person name="Sone E.D."/>
            <person name="Koren S."/>
            <person name="Silverstein K.A.T."/>
            <person name="Beckman K.B."/>
            <person name="Gohl D.M."/>
        </authorList>
    </citation>
    <scope>NUCLEOTIDE SEQUENCE</scope>
    <source>
        <strain evidence="2">Duluth1</strain>
        <tissue evidence="2">Whole animal</tissue>
    </source>
</reference>
<name>A0A9D4N7S4_DREPO</name>
<dbReference type="GO" id="GO:0046983">
    <property type="term" value="F:protein dimerization activity"/>
    <property type="evidence" value="ECO:0007669"/>
    <property type="project" value="InterPro"/>
</dbReference>
<evidence type="ECO:0000259" key="1">
    <source>
        <dbReference type="Pfam" id="PF05699"/>
    </source>
</evidence>
<dbReference type="SUPFAM" id="SSF53098">
    <property type="entry name" value="Ribonuclease H-like"/>
    <property type="match status" value="1"/>
</dbReference>
<dbReference type="InterPro" id="IPR008906">
    <property type="entry name" value="HATC_C_dom"/>
</dbReference>
<keyword evidence="3" id="KW-1185">Reference proteome</keyword>
<organism evidence="2 3">
    <name type="scientific">Dreissena polymorpha</name>
    <name type="common">Zebra mussel</name>
    <name type="synonym">Mytilus polymorpha</name>
    <dbReference type="NCBI Taxonomy" id="45954"/>
    <lineage>
        <taxon>Eukaryota</taxon>
        <taxon>Metazoa</taxon>
        <taxon>Spiralia</taxon>
        <taxon>Lophotrochozoa</taxon>
        <taxon>Mollusca</taxon>
        <taxon>Bivalvia</taxon>
        <taxon>Autobranchia</taxon>
        <taxon>Heteroconchia</taxon>
        <taxon>Euheterodonta</taxon>
        <taxon>Imparidentia</taxon>
        <taxon>Neoheterodontei</taxon>
        <taxon>Myida</taxon>
        <taxon>Dreissenoidea</taxon>
        <taxon>Dreissenidae</taxon>
        <taxon>Dreissena</taxon>
    </lineage>
</organism>
<dbReference type="InterPro" id="IPR012337">
    <property type="entry name" value="RNaseH-like_sf"/>
</dbReference>
<feature type="domain" description="HAT C-terminal dimerisation" evidence="1">
    <location>
        <begin position="19"/>
        <end position="59"/>
    </location>
</feature>
<gene>
    <name evidence="2" type="ORF">DPMN_015448</name>
</gene>